<comment type="domain">
    <text evidence="8">The N-terminal region contains the highly conserved SGGXDS motif, predicted to be a P-loop motif involved in ATP binding.</text>
</comment>
<name>A0ABM8UGG0_9GAMM</name>
<feature type="domain" description="Lysidine-tRNA(Ile) synthetase C-terminal" evidence="9">
    <location>
        <begin position="360"/>
        <end position="434"/>
    </location>
</feature>
<evidence type="ECO:0000256" key="6">
    <source>
        <dbReference type="ARBA" id="ARBA00022840"/>
    </source>
</evidence>
<dbReference type="NCBIfam" id="TIGR02432">
    <property type="entry name" value="lysidine_TilS_N"/>
    <property type="match status" value="1"/>
</dbReference>
<evidence type="ECO:0000256" key="4">
    <source>
        <dbReference type="ARBA" id="ARBA00022694"/>
    </source>
</evidence>
<organism evidence="10 11">
    <name type="scientific">Novilysobacter luteus</name>
    <dbReference type="NCBI Taxonomy" id="2822368"/>
    <lineage>
        <taxon>Bacteria</taxon>
        <taxon>Pseudomonadati</taxon>
        <taxon>Pseudomonadota</taxon>
        <taxon>Gammaproteobacteria</taxon>
        <taxon>Lysobacterales</taxon>
        <taxon>Lysobacteraceae</taxon>
        <taxon>Novilysobacter</taxon>
    </lineage>
</organism>
<comment type="function">
    <text evidence="8">Ligates lysine onto the cytidine present at position 34 of the AUA codon-specific tRNA(Ile) that contains the anticodon CAU, in an ATP-dependent manner. Cytidine is converted to lysidine, thus changing the amino acid specificity of the tRNA from methionine to isoleucine.</text>
</comment>
<dbReference type="Pfam" id="PF09179">
    <property type="entry name" value="TilS"/>
    <property type="match status" value="1"/>
</dbReference>
<dbReference type="SMART" id="SM00977">
    <property type="entry name" value="TilS_C"/>
    <property type="match status" value="1"/>
</dbReference>
<protein>
    <recommendedName>
        <fullName evidence="8">tRNA(Ile)-lysidine synthase</fullName>
        <ecNumber evidence="8">6.3.4.19</ecNumber>
    </recommendedName>
    <alternativeName>
        <fullName evidence="8">tRNA(Ile)-2-lysyl-cytidine synthase</fullName>
    </alternativeName>
    <alternativeName>
        <fullName evidence="8">tRNA(Ile)-lysidine synthetase</fullName>
    </alternativeName>
</protein>
<dbReference type="RefSeq" id="WP_215218353.1">
    <property type="nucleotide sequence ID" value="NZ_OU015430.1"/>
</dbReference>
<evidence type="ECO:0000256" key="3">
    <source>
        <dbReference type="ARBA" id="ARBA00022598"/>
    </source>
</evidence>
<dbReference type="InterPro" id="IPR011063">
    <property type="entry name" value="TilS/TtcA_N"/>
</dbReference>
<dbReference type="SUPFAM" id="SSF52402">
    <property type="entry name" value="Adenine nucleotide alpha hydrolases-like"/>
    <property type="match status" value="1"/>
</dbReference>
<comment type="catalytic activity">
    <reaction evidence="7 8">
        <text>cytidine(34) in tRNA(Ile2) + L-lysine + ATP = lysidine(34) in tRNA(Ile2) + AMP + diphosphate + H(+)</text>
        <dbReference type="Rhea" id="RHEA:43744"/>
        <dbReference type="Rhea" id="RHEA-COMP:10625"/>
        <dbReference type="Rhea" id="RHEA-COMP:10670"/>
        <dbReference type="ChEBI" id="CHEBI:15378"/>
        <dbReference type="ChEBI" id="CHEBI:30616"/>
        <dbReference type="ChEBI" id="CHEBI:32551"/>
        <dbReference type="ChEBI" id="CHEBI:33019"/>
        <dbReference type="ChEBI" id="CHEBI:82748"/>
        <dbReference type="ChEBI" id="CHEBI:83665"/>
        <dbReference type="ChEBI" id="CHEBI:456215"/>
        <dbReference type="EC" id="6.3.4.19"/>
    </reaction>
</comment>
<keyword evidence="6 8" id="KW-0067">ATP-binding</keyword>
<comment type="similarity">
    <text evidence="8">Belongs to the tRNA(Ile)-lysidine synthase family.</text>
</comment>
<evidence type="ECO:0000259" key="9">
    <source>
        <dbReference type="SMART" id="SM00977"/>
    </source>
</evidence>
<dbReference type="Gene3D" id="3.40.50.620">
    <property type="entry name" value="HUPs"/>
    <property type="match status" value="1"/>
</dbReference>
<dbReference type="InterPro" id="IPR012796">
    <property type="entry name" value="Lysidine-tRNA-synth_C"/>
</dbReference>
<keyword evidence="2 8" id="KW-0963">Cytoplasm</keyword>
<accession>A0ABM8UGG0</accession>
<evidence type="ECO:0000256" key="2">
    <source>
        <dbReference type="ARBA" id="ARBA00022490"/>
    </source>
</evidence>
<gene>
    <name evidence="8 10" type="primary">tilS</name>
    <name evidence="10" type="ORF">LYB30171_01776</name>
</gene>
<sequence length="437" mass="47016">MGTALPLPALPDAQVCVALSGGLDSTVLLHRLASEPEVRVRGLRAWHVHHGLHAHADAWVGRCEAACAALGVPLTVSRVTVSREDGLGIEGAARRARRAAFAEGLVAGEVLALAHHRDDQAETFLLRALRASGPDGLAAMPAWRDFGRGHLWRPLLQLPRASLLSYATAHGLDWIEDPSNTDEAFDRNFLRHRVMPLLASRWPHAAAAMARSADLCGEAAVLLDAGDTDALQACGLPGQPALLSRAALVRLPPERRARVLRRWIAGLGLPPLPAGGVARIESELLPARSDATPRYAWAGAAVHAWRDLLHAARLQPGLPPDWQARWDGLAPLPLHGGGTLQLCPLAPSAGAERAAFDPPVIVHVRRGGERITLPGRAHSHLLKHVLQDRGVPPWERPRMPLLSTPNGELLAAGDRVLSARMQAWLQERNVALAWHPA</sequence>
<evidence type="ECO:0000313" key="11">
    <source>
        <dbReference type="Proteomes" id="UP000680116"/>
    </source>
</evidence>
<feature type="binding site" evidence="8">
    <location>
        <begin position="20"/>
        <end position="25"/>
    </location>
    <ligand>
        <name>ATP</name>
        <dbReference type="ChEBI" id="CHEBI:30616"/>
    </ligand>
</feature>
<keyword evidence="3 8" id="KW-0436">Ligase</keyword>
<evidence type="ECO:0000256" key="1">
    <source>
        <dbReference type="ARBA" id="ARBA00004496"/>
    </source>
</evidence>
<dbReference type="Gene3D" id="1.20.59.20">
    <property type="match status" value="1"/>
</dbReference>
<dbReference type="Pfam" id="PF11734">
    <property type="entry name" value="TilS_C"/>
    <property type="match status" value="1"/>
</dbReference>
<dbReference type="HAMAP" id="MF_01161">
    <property type="entry name" value="tRNA_Ile_lys_synt"/>
    <property type="match status" value="1"/>
</dbReference>
<keyword evidence="5 8" id="KW-0547">Nucleotide-binding</keyword>
<dbReference type="EMBL" id="OU015430">
    <property type="protein sequence ID" value="CAG4974896.1"/>
    <property type="molecule type" value="Genomic_DNA"/>
</dbReference>
<reference evidence="10 11" key="1">
    <citation type="submission" date="2021-04" db="EMBL/GenBank/DDBJ databases">
        <authorList>
            <person name="Rodrigo-Torres L."/>
            <person name="Arahal R. D."/>
            <person name="Lucena T."/>
        </authorList>
    </citation>
    <scope>NUCLEOTIDE SEQUENCE [LARGE SCALE GENOMIC DNA]</scope>
    <source>
        <strain evidence="10 11">CECT 30171</strain>
    </source>
</reference>
<dbReference type="SUPFAM" id="SSF56037">
    <property type="entry name" value="PheT/TilS domain"/>
    <property type="match status" value="1"/>
</dbReference>
<dbReference type="InterPro" id="IPR014729">
    <property type="entry name" value="Rossmann-like_a/b/a_fold"/>
</dbReference>
<dbReference type="PANTHER" id="PTHR43033">
    <property type="entry name" value="TRNA(ILE)-LYSIDINE SYNTHASE-RELATED"/>
    <property type="match status" value="1"/>
</dbReference>
<comment type="subcellular location">
    <subcellularLocation>
        <location evidence="1 8">Cytoplasm</location>
    </subcellularLocation>
</comment>
<dbReference type="InterPro" id="IPR012795">
    <property type="entry name" value="tRNA_Ile_lys_synt_N"/>
</dbReference>
<dbReference type="PANTHER" id="PTHR43033:SF1">
    <property type="entry name" value="TRNA(ILE)-LYSIDINE SYNTHASE-RELATED"/>
    <property type="match status" value="1"/>
</dbReference>
<dbReference type="SUPFAM" id="SSF82829">
    <property type="entry name" value="MesJ substrate recognition domain-like"/>
    <property type="match status" value="1"/>
</dbReference>
<keyword evidence="4 8" id="KW-0819">tRNA processing</keyword>
<evidence type="ECO:0000256" key="5">
    <source>
        <dbReference type="ARBA" id="ARBA00022741"/>
    </source>
</evidence>
<dbReference type="Pfam" id="PF01171">
    <property type="entry name" value="ATP_bind_3"/>
    <property type="match status" value="1"/>
</dbReference>
<dbReference type="InterPro" id="IPR012094">
    <property type="entry name" value="tRNA_Ile_lys_synt"/>
</dbReference>
<dbReference type="EC" id="6.3.4.19" evidence="8"/>
<evidence type="ECO:0000256" key="8">
    <source>
        <dbReference type="HAMAP-Rule" id="MF_01161"/>
    </source>
</evidence>
<evidence type="ECO:0000313" key="10">
    <source>
        <dbReference type="EMBL" id="CAG4974896.1"/>
    </source>
</evidence>
<dbReference type="CDD" id="cd01992">
    <property type="entry name" value="TilS_N"/>
    <property type="match status" value="1"/>
</dbReference>
<evidence type="ECO:0000256" key="7">
    <source>
        <dbReference type="ARBA" id="ARBA00048539"/>
    </source>
</evidence>
<dbReference type="NCBIfam" id="TIGR02433">
    <property type="entry name" value="lysidine_TilS_C"/>
    <property type="match status" value="1"/>
</dbReference>
<keyword evidence="11" id="KW-1185">Reference proteome</keyword>
<dbReference type="Proteomes" id="UP000680116">
    <property type="component" value="Chromosome"/>
</dbReference>
<proteinExistence type="inferred from homology"/>
<dbReference type="InterPro" id="IPR015262">
    <property type="entry name" value="tRNA_Ile_lys_synt_subst-bd"/>
</dbReference>
<dbReference type="GO" id="GO:0032267">
    <property type="term" value="F:tRNA(Ile)-lysidine synthase activity"/>
    <property type="evidence" value="ECO:0007669"/>
    <property type="project" value="UniProtKB-EC"/>
</dbReference>